<keyword evidence="8 15" id="KW-0547">Nucleotide-binding</keyword>
<keyword evidence="10 17" id="KW-0408">Iron</keyword>
<evidence type="ECO:0000256" key="6">
    <source>
        <dbReference type="ARBA" id="ARBA00022519"/>
    </source>
</evidence>
<dbReference type="PANTHER" id="PTHR43185">
    <property type="entry name" value="FERROUS IRON TRANSPORT PROTEIN B"/>
    <property type="match status" value="1"/>
</dbReference>
<feature type="binding site" evidence="15">
    <location>
        <begin position="53"/>
        <end position="56"/>
    </location>
    <ligand>
        <name>GTP</name>
        <dbReference type="ChEBI" id="CHEBI:37565"/>
        <label>1</label>
    </ligand>
</feature>
<dbReference type="PANTHER" id="PTHR43185:SF1">
    <property type="entry name" value="FE(2+) TRANSPORTER FEOB"/>
    <property type="match status" value="1"/>
</dbReference>
<protein>
    <recommendedName>
        <fullName evidence="14 17">Ferrous iron transport protein B</fullName>
    </recommendedName>
</protein>
<feature type="binding site" evidence="15">
    <location>
        <begin position="8"/>
        <end position="15"/>
    </location>
    <ligand>
        <name>GTP</name>
        <dbReference type="ChEBI" id="CHEBI:37565"/>
        <label>1</label>
    </ligand>
</feature>
<evidence type="ECO:0000256" key="3">
    <source>
        <dbReference type="ARBA" id="ARBA00022448"/>
    </source>
</evidence>
<dbReference type="Pfam" id="PF02421">
    <property type="entry name" value="FeoB_N"/>
    <property type="match status" value="1"/>
</dbReference>
<feature type="transmembrane region" description="Helical" evidence="17">
    <location>
        <begin position="378"/>
        <end position="401"/>
    </location>
</feature>
<keyword evidence="16" id="KW-0460">Magnesium</keyword>
<evidence type="ECO:0000256" key="7">
    <source>
        <dbReference type="ARBA" id="ARBA00022692"/>
    </source>
</evidence>
<evidence type="ECO:0000256" key="8">
    <source>
        <dbReference type="ARBA" id="ARBA00022741"/>
    </source>
</evidence>
<keyword evidence="12 15" id="KW-0342">GTP-binding</keyword>
<dbReference type="Gene3D" id="3.40.50.300">
    <property type="entry name" value="P-loop containing nucleotide triphosphate hydrolases"/>
    <property type="match status" value="1"/>
</dbReference>
<keyword evidence="7 17" id="KW-0812">Transmembrane</keyword>
<evidence type="ECO:0000256" key="5">
    <source>
        <dbReference type="ARBA" id="ARBA00022496"/>
    </source>
</evidence>
<feature type="transmembrane region" description="Helical" evidence="17">
    <location>
        <begin position="600"/>
        <end position="620"/>
    </location>
</feature>
<dbReference type="Pfam" id="PF17910">
    <property type="entry name" value="FeoB_Cyto"/>
    <property type="match status" value="1"/>
</dbReference>
<feature type="transmembrane region" description="Helical" evidence="17">
    <location>
        <begin position="632"/>
        <end position="651"/>
    </location>
</feature>
<proteinExistence type="inferred from homology"/>
<dbReference type="InterPro" id="IPR006073">
    <property type="entry name" value="GTP-bd"/>
</dbReference>
<keyword evidence="11" id="KW-0406">Ion transport</keyword>
<evidence type="ECO:0000256" key="13">
    <source>
        <dbReference type="ARBA" id="ARBA00023136"/>
    </source>
</evidence>
<keyword evidence="4" id="KW-1003">Cell membrane</keyword>
<dbReference type="Gene3D" id="1.10.287.1770">
    <property type="match status" value="1"/>
</dbReference>
<feature type="transmembrane region" description="Helical" evidence="17">
    <location>
        <begin position="533"/>
        <end position="553"/>
    </location>
</feature>
<dbReference type="InterPro" id="IPR011642">
    <property type="entry name" value="Gate_dom"/>
</dbReference>
<dbReference type="SUPFAM" id="SSF52540">
    <property type="entry name" value="P-loop containing nucleoside triphosphate hydrolases"/>
    <property type="match status" value="1"/>
</dbReference>
<comment type="function">
    <text evidence="1 17">Probable transporter of a GTP-driven Fe(2+) uptake system.</text>
</comment>
<dbReference type="InterPro" id="IPR050860">
    <property type="entry name" value="FeoB_GTPase"/>
</dbReference>
<dbReference type="Pfam" id="PF07670">
    <property type="entry name" value="Gate"/>
    <property type="match status" value="2"/>
</dbReference>
<dbReference type="InterPro" id="IPR041069">
    <property type="entry name" value="FeoB_Cyto"/>
</dbReference>
<dbReference type="GO" id="GO:0015093">
    <property type="term" value="F:ferrous iron transmembrane transporter activity"/>
    <property type="evidence" value="ECO:0007669"/>
    <property type="project" value="UniProtKB-UniRule"/>
</dbReference>
<dbReference type="NCBIfam" id="TIGR00437">
    <property type="entry name" value="feoB"/>
    <property type="match status" value="1"/>
</dbReference>
<comment type="subcellular location">
    <subcellularLocation>
        <location evidence="2">Cell inner membrane</location>
        <topology evidence="2">Multi-pass membrane protein</topology>
    </subcellularLocation>
    <subcellularLocation>
        <location evidence="17">Cell membrane</location>
        <topology evidence="17">Multi-pass membrane protein</topology>
    </subcellularLocation>
</comment>
<dbReference type="PRINTS" id="PR00326">
    <property type="entry name" value="GTP1OBG"/>
</dbReference>
<dbReference type="InterPro" id="IPR003373">
    <property type="entry name" value="Fe2_transport_prot-B"/>
</dbReference>
<evidence type="ECO:0000256" key="16">
    <source>
        <dbReference type="PIRSR" id="PIRSR603373-2"/>
    </source>
</evidence>
<feature type="transmembrane region" description="Helical" evidence="17">
    <location>
        <begin position="443"/>
        <end position="463"/>
    </location>
</feature>
<evidence type="ECO:0000259" key="18">
    <source>
        <dbReference type="PROSITE" id="PS51711"/>
    </source>
</evidence>
<evidence type="ECO:0000256" key="1">
    <source>
        <dbReference type="ARBA" id="ARBA00003926"/>
    </source>
</evidence>
<keyword evidence="13 17" id="KW-0472">Membrane</keyword>
<feature type="transmembrane region" description="Helical" evidence="17">
    <location>
        <begin position="413"/>
        <end position="437"/>
    </location>
</feature>
<dbReference type="CDD" id="cd01879">
    <property type="entry name" value="FeoB"/>
    <property type="match status" value="1"/>
</dbReference>
<feature type="transmembrane region" description="Helical" evidence="17">
    <location>
        <begin position="502"/>
        <end position="521"/>
    </location>
</feature>
<dbReference type="PROSITE" id="PS51711">
    <property type="entry name" value="G_FEOB"/>
    <property type="match status" value="1"/>
</dbReference>
<evidence type="ECO:0000256" key="10">
    <source>
        <dbReference type="ARBA" id="ARBA00023004"/>
    </source>
</evidence>
<dbReference type="EMBL" id="JACHHV010000009">
    <property type="protein sequence ID" value="MBB5887872.1"/>
    <property type="molecule type" value="Genomic_DNA"/>
</dbReference>
<gene>
    <name evidence="19" type="ORF">HNQ37_000751</name>
</gene>
<dbReference type="InterPro" id="IPR030389">
    <property type="entry name" value="G_FEOB_dom"/>
</dbReference>
<dbReference type="Proteomes" id="UP000562464">
    <property type="component" value="Unassembled WGS sequence"/>
</dbReference>
<evidence type="ECO:0000256" key="17">
    <source>
        <dbReference type="RuleBase" id="RU362098"/>
    </source>
</evidence>
<accession>A0A841C8G3</accession>
<feature type="transmembrane region" description="Helical" evidence="17">
    <location>
        <begin position="271"/>
        <end position="292"/>
    </location>
</feature>
<feature type="domain" description="FeoB-type G" evidence="18">
    <location>
        <begin position="1"/>
        <end position="162"/>
    </location>
</feature>
<keyword evidence="5 17" id="KW-0410">Iron transport</keyword>
<dbReference type="InterPro" id="IPR011640">
    <property type="entry name" value="Fe2_transport_prot_B_C"/>
</dbReference>
<dbReference type="RefSeq" id="WP_183539428.1">
    <property type="nucleotide sequence ID" value="NZ_JACHHV010000009.1"/>
</dbReference>
<feature type="transmembrane region" description="Helical" evidence="17">
    <location>
        <begin position="657"/>
        <end position="677"/>
    </location>
</feature>
<feature type="binding site" evidence="15">
    <location>
        <begin position="33"/>
        <end position="37"/>
    </location>
    <ligand>
        <name>GTP</name>
        <dbReference type="ChEBI" id="CHEBI:37565"/>
        <label>1</label>
    </ligand>
</feature>
<name>A0A841C8G3_9LACT</name>
<keyword evidence="6" id="KW-0997">Cell inner membrane</keyword>
<reference evidence="19 20" key="1">
    <citation type="submission" date="2020-08" db="EMBL/GenBank/DDBJ databases">
        <title>Genomic Encyclopedia of Type Strains, Phase IV (KMG-IV): sequencing the most valuable type-strain genomes for metagenomic binning, comparative biology and taxonomic classification.</title>
        <authorList>
            <person name="Goeker M."/>
        </authorList>
    </citation>
    <scope>NUCLEOTIDE SEQUENCE [LARGE SCALE GENOMIC DNA]</scope>
    <source>
        <strain evidence="19 20">DSM 14925</strain>
    </source>
</reference>
<evidence type="ECO:0000256" key="14">
    <source>
        <dbReference type="NCBIfam" id="TIGR00437"/>
    </source>
</evidence>
<dbReference type="AlphaFoldDB" id="A0A841C8G3"/>
<comment type="similarity">
    <text evidence="17">Belongs to the TRAFAC class TrmE-Era-EngA-EngB-Septin-like GTPase superfamily. FeoB GTPase (TC 9.A.8) family.</text>
</comment>
<organism evidence="19 20">
    <name type="scientific">Lactovum miscens</name>
    <dbReference type="NCBI Taxonomy" id="190387"/>
    <lineage>
        <taxon>Bacteria</taxon>
        <taxon>Bacillati</taxon>
        <taxon>Bacillota</taxon>
        <taxon>Bacilli</taxon>
        <taxon>Lactobacillales</taxon>
        <taxon>Streptococcaceae</taxon>
        <taxon>Lactovum</taxon>
    </lineage>
</organism>
<evidence type="ECO:0000256" key="15">
    <source>
        <dbReference type="PIRSR" id="PIRSR603373-1"/>
    </source>
</evidence>
<feature type="binding site" evidence="16">
    <location>
        <position position="19"/>
    </location>
    <ligand>
        <name>Mg(2+)</name>
        <dbReference type="ChEBI" id="CHEBI:18420"/>
        <label>2</label>
    </ligand>
</feature>
<dbReference type="FunFam" id="3.40.50.300:FF:000426">
    <property type="entry name" value="Ferrous iron transport protein B"/>
    <property type="match status" value="1"/>
</dbReference>
<dbReference type="GO" id="GO:0046872">
    <property type="term" value="F:metal ion binding"/>
    <property type="evidence" value="ECO:0007669"/>
    <property type="project" value="UniProtKB-KW"/>
</dbReference>
<dbReference type="GO" id="GO:0005886">
    <property type="term" value="C:plasma membrane"/>
    <property type="evidence" value="ECO:0007669"/>
    <property type="project" value="UniProtKB-SubCell"/>
</dbReference>
<keyword evidence="9 17" id="KW-1133">Transmembrane helix</keyword>
<dbReference type="InterPro" id="IPR027417">
    <property type="entry name" value="P-loop_NTPase"/>
</dbReference>
<evidence type="ECO:0000313" key="19">
    <source>
        <dbReference type="EMBL" id="MBB5887872.1"/>
    </source>
</evidence>
<dbReference type="GO" id="GO:0005525">
    <property type="term" value="F:GTP binding"/>
    <property type="evidence" value="ECO:0007669"/>
    <property type="project" value="UniProtKB-KW"/>
</dbReference>
<evidence type="ECO:0000313" key="20">
    <source>
        <dbReference type="Proteomes" id="UP000562464"/>
    </source>
</evidence>
<evidence type="ECO:0000256" key="9">
    <source>
        <dbReference type="ARBA" id="ARBA00022989"/>
    </source>
</evidence>
<evidence type="ECO:0000256" key="11">
    <source>
        <dbReference type="ARBA" id="ARBA00023065"/>
    </source>
</evidence>
<keyword evidence="3 17" id="KW-0813">Transport</keyword>
<sequence length="686" mass="75888">MTTIALVGNPNCGKSSVFNILTRSNQTVGNWPGVTVERKSGTYKKDKSVLIQDLPGIYSLSPFSLDEKVSRDYLLKSPPDAIVNIVDATNLERSLYLTLQLIDFGIPMIIGLNMMDLMKSAGKIIDVEKLSYSLGLHVVEMSVLKNHGLNEAIDLAKKDASRAEMHYDARLEASLSEISNVIKKDEIERYSLMSAFEGDFSPLKDELNEDQKNEISEIRSITEKIFDDEALEIVVNERYALIEQVMQLVAKDSGVSGSLTDKIDRIVTSKWLGIPVFILIMWLVYFVSIQTVGNMGTIWLNDVLFGKIIPEFLTNLMGNLKIVTWLQDLVLNGILAGVGATLAFIPQIFVLFILLGILEDSGYMARVAFVMDRIFRHFGLSGKSFIPMLIASGCGVPAIMATRTIEQDRDRRITIMVTTFMPCSAKLPIIALVSAAFFPGNPWIAPSAYFLGMGMIIISGIILKKLRMFSGNRSAFIMELPNYHLPQAWTVIKYGLDKAFSFIKRAATIIFVVSVGTWLLSNYNFLLHKVNSAQSMLADLGRLIAWVFAPLGFGEWQAALATITGLAAKETIVGTLGVLYGNGNKLTSAFSAHYSAAAGYSFLAFNLLCAPCIASISTIFKEMGSVKWGLRALSFQTAIAYMMSFVIYQFAKIFSNGFDFLSFFAIIVVIVGLYFIFRPSPKEILA</sequence>
<evidence type="ECO:0000256" key="12">
    <source>
        <dbReference type="ARBA" id="ARBA00023134"/>
    </source>
</evidence>
<feature type="binding site" evidence="16">
    <location>
        <position position="22"/>
    </location>
    <ligand>
        <name>Mg(2+)</name>
        <dbReference type="ChEBI" id="CHEBI:18420"/>
        <label>1</label>
    </ligand>
</feature>
<comment type="caution">
    <text evidence="19">The sequence shown here is derived from an EMBL/GenBank/DDBJ whole genome shotgun (WGS) entry which is preliminary data.</text>
</comment>
<evidence type="ECO:0000256" key="2">
    <source>
        <dbReference type="ARBA" id="ARBA00004429"/>
    </source>
</evidence>
<feature type="transmembrane region" description="Helical" evidence="17">
    <location>
        <begin position="329"/>
        <end position="358"/>
    </location>
</feature>
<dbReference type="Pfam" id="PF07664">
    <property type="entry name" value="FeoB_C"/>
    <property type="match status" value="1"/>
</dbReference>
<evidence type="ECO:0000256" key="4">
    <source>
        <dbReference type="ARBA" id="ARBA00022475"/>
    </source>
</evidence>
<keyword evidence="20" id="KW-1185">Reference proteome</keyword>
<keyword evidence="16" id="KW-0479">Metal-binding</keyword>
<feature type="binding site" evidence="15">
    <location>
        <begin position="113"/>
        <end position="116"/>
    </location>
    <ligand>
        <name>GTP</name>
        <dbReference type="ChEBI" id="CHEBI:37565"/>
        <label>1</label>
    </ligand>
</feature>